<comment type="caution">
    <text evidence="1">The sequence shown here is derived from an EMBL/GenBank/DDBJ whole genome shotgun (WGS) entry which is preliminary data.</text>
</comment>
<dbReference type="Proteomes" id="UP000295344">
    <property type="component" value="Unassembled WGS sequence"/>
</dbReference>
<accession>A0A4R7FMJ8</accession>
<keyword evidence="2" id="KW-1185">Reference proteome</keyword>
<dbReference type="AlphaFoldDB" id="A0A4R7FMJ8"/>
<protein>
    <submittedName>
        <fullName evidence="1">Uncharacterized protein</fullName>
    </submittedName>
</protein>
<gene>
    <name evidence="1" type="ORF">CLV52_2666</name>
</gene>
<name>A0A4R7FMJ8_9MICO</name>
<proteinExistence type="predicted"/>
<organism evidence="1 2">
    <name type="scientific">Amnibacterium kyonggiense</name>
    <dbReference type="NCBI Taxonomy" id="595671"/>
    <lineage>
        <taxon>Bacteria</taxon>
        <taxon>Bacillati</taxon>
        <taxon>Actinomycetota</taxon>
        <taxon>Actinomycetes</taxon>
        <taxon>Micrococcales</taxon>
        <taxon>Microbacteriaceae</taxon>
        <taxon>Amnibacterium</taxon>
    </lineage>
</organism>
<dbReference type="RefSeq" id="WP_133766742.1">
    <property type="nucleotide sequence ID" value="NZ_BAAARP010000003.1"/>
</dbReference>
<dbReference type="EMBL" id="SOAM01000002">
    <property type="protein sequence ID" value="TDS77705.1"/>
    <property type="molecule type" value="Genomic_DNA"/>
</dbReference>
<evidence type="ECO:0000313" key="1">
    <source>
        <dbReference type="EMBL" id="TDS77705.1"/>
    </source>
</evidence>
<evidence type="ECO:0000313" key="2">
    <source>
        <dbReference type="Proteomes" id="UP000295344"/>
    </source>
</evidence>
<sequence length="81" mass="9602">MTDVPPQFFELTPEQIDLLGLASDRRWFAFLALDGEERRTYFLHDEAAFDAFALAITTHIFEYDFEPPLMLQTWGWPQFWA</sequence>
<reference evidence="1 2" key="1">
    <citation type="submission" date="2019-03" db="EMBL/GenBank/DDBJ databases">
        <title>Genomic Encyclopedia of Archaeal and Bacterial Type Strains, Phase II (KMG-II): from individual species to whole genera.</title>
        <authorList>
            <person name="Goeker M."/>
        </authorList>
    </citation>
    <scope>NUCLEOTIDE SEQUENCE [LARGE SCALE GENOMIC DNA]</scope>
    <source>
        <strain evidence="1 2">DSM 24782</strain>
    </source>
</reference>